<dbReference type="Gene3D" id="3.20.20.80">
    <property type="entry name" value="Glycosidases"/>
    <property type="match status" value="1"/>
</dbReference>
<dbReference type="FunFam" id="3.20.20.80:FF:000012">
    <property type="entry name" value="Mannan endo-1,4-beta-mannosidase 6"/>
    <property type="match status" value="1"/>
</dbReference>
<comment type="subcellular location">
    <subcellularLocation>
        <location evidence="2">Secreted</location>
    </subcellularLocation>
</comment>
<evidence type="ECO:0000313" key="9">
    <source>
        <dbReference type="EMBL" id="MBW93053.1"/>
    </source>
</evidence>
<name>A0A2P2JHW6_RHIMU</name>
<dbReference type="EMBL" id="GGEC01012570">
    <property type="protein sequence ID" value="MBW93053.1"/>
    <property type="molecule type" value="Transcribed_RNA"/>
</dbReference>
<organism evidence="9">
    <name type="scientific">Rhizophora mucronata</name>
    <name type="common">Asiatic mangrove</name>
    <dbReference type="NCBI Taxonomy" id="61149"/>
    <lineage>
        <taxon>Eukaryota</taxon>
        <taxon>Viridiplantae</taxon>
        <taxon>Streptophyta</taxon>
        <taxon>Embryophyta</taxon>
        <taxon>Tracheophyta</taxon>
        <taxon>Spermatophyta</taxon>
        <taxon>Magnoliopsida</taxon>
        <taxon>eudicotyledons</taxon>
        <taxon>Gunneridae</taxon>
        <taxon>Pentapetalae</taxon>
        <taxon>rosids</taxon>
        <taxon>fabids</taxon>
        <taxon>Malpighiales</taxon>
        <taxon>Rhizophoraceae</taxon>
        <taxon>Rhizophora</taxon>
    </lineage>
</organism>
<keyword evidence="6" id="KW-0378">Hydrolase</keyword>
<comment type="catalytic activity">
    <reaction evidence="1">
        <text>Random hydrolysis of (1-&gt;4)-beta-D-mannosidic linkages in mannans, galactomannans and glucomannans.</text>
        <dbReference type="EC" id="3.2.1.78"/>
    </reaction>
</comment>
<dbReference type="EC" id="3.2.1.78" evidence="4"/>
<sequence>MVARRQMSSTMDTDRIGFGLKIMFLVVIFVVSINSSKSADFHTAGFEQIETTVEEMENHLSYSSTSESIFMLNDMEEDSWQMVGKKGNQFVVNGQPFYLNGFNTYWLMVFAADNSTKGKVTELFQQAASVGLTVCRTWAFNDGQWRALQKSPGVYDEEVFKALDFVVSEAKKHKIRLILSLCNNWEAYGGKAQYVKWGKAAGLNLTSDDDFFSHPTLRSYYKAHVKMVLNRVNAFTNITYKEDPTIFAWELMNEPRCTSDPSGDKLQSWIQEMVVYVKRMDPKHMVEIGLEGFYGPSAPDRAQFNPNSYATQVGTDFLRNHQVLGVDFASVHIYADSWVSQTISDAHIQFTKSWMAAHIEDAERYLQMPVIFGEFGVSTKDPGYSSSFRDTLINTVYRSLLNSTKTGGSGAGSLVWQLFPEGTDYMDDGYAIVLSKSPSTSHIISLHSTRLAIFNSRCKWNCKWGCKKKDALETDLYHDDL</sequence>
<evidence type="ECO:0000256" key="4">
    <source>
        <dbReference type="ARBA" id="ARBA00012706"/>
    </source>
</evidence>
<evidence type="ECO:0000259" key="8">
    <source>
        <dbReference type="Pfam" id="PF26410"/>
    </source>
</evidence>
<dbReference type="PANTHER" id="PTHR31451">
    <property type="match status" value="1"/>
</dbReference>
<reference evidence="9" key="1">
    <citation type="submission" date="2018-02" db="EMBL/GenBank/DDBJ databases">
        <title>Rhizophora mucronata_Transcriptome.</title>
        <authorList>
            <person name="Meera S.P."/>
            <person name="Sreeshan A."/>
            <person name="Augustine A."/>
        </authorList>
    </citation>
    <scope>NUCLEOTIDE SEQUENCE</scope>
    <source>
        <tissue evidence="9">Leaf</tissue>
    </source>
</reference>
<evidence type="ECO:0000256" key="6">
    <source>
        <dbReference type="ARBA" id="ARBA00022801"/>
    </source>
</evidence>
<dbReference type="GO" id="GO:0005576">
    <property type="term" value="C:extracellular region"/>
    <property type="evidence" value="ECO:0007669"/>
    <property type="project" value="UniProtKB-SubCell"/>
</dbReference>
<dbReference type="InterPro" id="IPR001547">
    <property type="entry name" value="Glyco_hydro_5"/>
</dbReference>
<proteinExistence type="inferred from homology"/>
<comment type="similarity">
    <text evidence="3">Belongs to the glycosyl hydrolase 5 (cellulase A) family.</text>
</comment>
<dbReference type="SUPFAM" id="SSF51445">
    <property type="entry name" value="(Trans)glycosidases"/>
    <property type="match status" value="1"/>
</dbReference>
<evidence type="ECO:0000256" key="7">
    <source>
        <dbReference type="ARBA" id="ARBA00023295"/>
    </source>
</evidence>
<dbReference type="GO" id="GO:0000272">
    <property type="term" value="P:polysaccharide catabolic process"/>
    <property type="evidence" value="ECO:0007669"/>
    <property type="project" value="InterPro"/>
</dbReference>
<protein>
    <recommendedName>
        <fullName evidence="4">mannan endo-1,4-beta-mannosidase</fullName>
        <ecNumber evidence="4">3.2.1.78</ecNumber>
    </recommendedName>
</protein>
<evidence type="ECO:0000256" key="2">
    <source>
        <dbReference type="ARBA" id="ARBA00004613"/>
    </source>
</evidence>
<dbReference type="InterPro" id="IPR045053">
    <property type="entry name" value="MAN-like"/>
</dbReference>
<evidence type="ECO:0000256" key="1">
    <source>
        <dbReference type="ARBA" id="ARBA00001678"/>
    </source>
</evidence>
<feature type="domain" description="Glycoside hydrolase family 5" evidence="8">
    <location>
        <begin position="82"/>
        <end position="416"/>
    </location>
</feature>
<evidence type="ECO:0000256" key="5">
    <source>
        <dbReference type="ARBA" id="ARBA00022525"/>
    </source>
</evidence>
<evidence type="ECO:0000256" key="3">
    <source>
        <dbReference type="ARBA" id="ARBA00005641"/>
    </source>
</evidence>
<dbReference type="PANTHER" id="PTHR31451:SF54">
    <property type="entry name" value="MANNAN ENDO-1,4-BETA-MANNOSIDASE 6"/>
    <property type="match status" value="1"/>
</dbReference>
<keyword evidence="7" id="KW-0326">Glycosidase</keyword>
<dbReference type="AlphaFoldDB" id="A0A2P2JHW6"/>
<dbReference type="InterPro" id="IPR017853">
    <property type="entry name" value="GH"/>
</dbReference>
<dbReference type="Pfam" id="PF26410">
    <property type="entry name" value="GH5_mannosidase"/>
    <property type="match status" value="1"/>
</dbReference>
<keyword evidence="5" id="KW-0964">Secreted</keyword>
<accession>A0A2P2JHW6</accession>
<dbReference type="GO" id="GO:0016985">
    <property type="term" value="F:mannan endo-1,4-beta-mannosidase activity"/>
    <property type="evidence" value="ECO:0007669"/>
    <property type="project" value="UniProtKB-EC"/>
</dbReference>